<dbReference type="Proteomes" id="UP000011593">
    <property type="component" value="Unassembled WGS sequence"/>
</dbReference>
<gene>
    <name evidence="3" type="ordered locus">Natpe_1917</name>
    <name evidence="4" type="ORF">C488_14977</name>
</gene>
<evidence type="ECO:0000313" key="5">
    <source>
        <dbReference type="Proteomes" id="UP000010843"/>
    </source>
</evidence>
<proteinExistence type="predicted"/>
<keyword evidence="6" id="KW-1185">Reference proteome</keyword>
<feature type="transmembrane region" description="Helical" evidence="1">
    <location>
        <begin position="20"/>
        <end position="45"/>
    </location>
</feature>
<sequence length="174" mass="18262">MIDGKSVRKKLIGNDENRAVSPVIGVILMVAITVILAAVIATMVMDIGNDAAEQEANAGASVDTKNHEILASWTSQGNSDKLNVSVEYEVTGESDDTHESEVSQEIGSVGKTASWDSETLVSKADLDTSGDTNTVDEITGTITVTAKIDGGSTTVVSTETFTFEDPGVTYDKTT</sequence>
<dbReference type="Pfam" id="PF07790">
    <property type="entry name" value="Pilin_N"/>
    <property type="match status" value="1"/>
</dbReference>
<keyword evidence="3" id="KW-0966">Cell projection</keyword>
<dbReference type="InterPro" id="IPR013373">
    <property type="entry name" value="Flagellin/pilin_N_arc"/>
</dbReference>
<dbReference type="NCBIfam" id="TIGR02537">
    <property type="entry name" value="arch_flag_Nterm"/>
    <property type="match status" value="1"/>
</dbReference>
<evidence type="ECO:0000313" key="3">
    <source>
        <dbReference type="EMBL" id="AGB31772.1"/>
    </source>
</evidence>
<dbReference type="OrthoDB" id="178148at2157"/>
<dbReference type="AlphaFoldDB" id="L0JMH1"/>
<reference evidence="5" key="2">
    <citation type="submission" date="2012-02" db="EMBL/GenBank/DDBJ databases">
        <title>Complete sequence of chromosome of Natrinema pellirubrum DSM 15624.</title>
        <authorList>
            <person name="Lucas S."/>
            <person name="Han J."/>
            <person name="Lapidus A."/>
            <person name="Cheng J.-F."/>
            <person name="Goodwin L."/>
            <person name="Pitluck S."/>
            <person name="Peters L."/>
            <person name="Teshima H."/>
            <person name="Detter J.C."/>
            <person name="Han C."/>
            <person name="Tapia R."/>
            <person name="Land M."/>
            <person name="Hauser L."/>
            <person name="Kyrpides N."/>
            <person name="Ivanova N."/>
            <person name="Pagani I."/>
            <person name="Sproer C."/>
            <person name="Anderson I."/>
            <person name="Woyke T."/>
        </authorList>
    </citation>
    <scope>NUCLEOTIDE SEQUENCE [LARGE SCALE GENOMIC DNA]</scope>
    <source>
        <strain evidence="5">DSM 15624 / JCM 10476 / NCIMB 786</strain>
    </source>
</reference>
<reference evidence="4 6" key="3">
    <citation type="journal article" date="2014" name="PLoS Genet.">
        <title>Phylogenetically driven sequencing of extremely halophilic archaea reveals strategies for static and dynamic osmo-response.</title>
        <authorList>
            <person name="Becker E.A."/>
            <person name="Seitzer P.M."/>
            <person name="Tritt A."/>
            <person name="Larsen D."/>
            <person name="Krusor M."/>
            <person name="Yao A.I."/>
            <person name="Wu D."/>
            <person name="Madern D."/>
            <person name="Eisen J.A."/>
            <person name="Darling A.E."/>
            <person name="Facciotti M.T."/>
        </authorList>
    </citation>
    <scope>NUCLEOTIDE SEQUENCE [LARGE SCALE GENOMIC DNA]</scope>
    <source>
        <strain evidence="4 6">DSM 15624</strain>
    </source>
</reference>
<keyword evidence="3" id="KW-0969">Cilium</keyword>
<feature type="domain" description="Archaeal Type IV pilin N-terminal" evidence="2">
    <location>
        <begin position="18"/>
        <end position="77"/>
    </location>
</feature>
<organism evidence="3 5">
    <name type="scientific">Natrinema pellirubrum (strain DSM 15624 / CIP 106293 / JCM 10476 / NCIMB 786 / 157)</name>
    <dbReference type="NCBI Taxonomy" id="797303"/>
    <lineage>
        <taxon>Archaea</taxon>
        <taxon>Methanobacteriati</taxon>
        <taxon>Methanobacteriota</taxon>
        <taxon>Stenosarchaea group</taxon>
        <taxon>Halobacteria</taxon>
        <taxon>Halobacteriales</taxon>
        <taxon>Natrialbaceae</taxon>
        <taxon>Natrinema</taxon>
    </lineage>
</organism>
<dbReference type="GeneID" id="14332658"/>
<dbReference type="KEGG" id="npe:Natpe_1917"/>
<protein>
    <submittedName>
        <fullName evidence="3">Archaeal flagellin-like protein</fullName>
    </submittedName>
</protein>
<evidence type="ECO:0000259" key="2">
    <source>
        <dbReference type="Pfam" id="PF07790"/>
    </source>
</evidence>
<dbReference type="EMBL" id="AOIE01000088">
    <property type="protein sequence ID" value="ELY72616.1"/>
    <property type="molecule type" value="Genomic_DNA"/>
</dbReference>
<keyword evidence="1" id="KW-0472">Membrane</keyword>
<evidence type="ECO:0000313" key="6">
    <source>
        <dbReference type="Proteomes" id="UP000011593"/>
    </source>
</evidence>
<dbReference type="HOGENOM" id="CLU_116126_3_1_2"/>
<dbReference type="eggNOG" id="arCOG02416">
    <property type="taxonomic scope" value="Archaea"/>
</dbReference>
<reference evidence="3" key="1">
    <citation type="submission" date="2012-02" db="EMBL/GenBank/DDBJ databases">
        <title>Complete sequence of chromosome of Natrinema pellirubrum DSM 15624.</title>
        <authorList>
            <consortium name="US DOE Joint Genome Institute"/>
            <person name="Lucas S."/>
            <person name="Han J."/>
            <person name="Lapidus A."/>
            <person name="Cheng J.-F."/>
            <person name="Goodwin L."/>
            <person name="Pitluck S."/>
            <person name="Peters L."/>
            <person name="Teshima H."/>
            <person name="Detter J.C."/>
            <person name="Han C."/>
            <person name="Tapia R."/>
            <person name="Land M."/>
            <person name="Hauser L."/>
            <person name="Kyrpides N."/>
            <person name="Ivanova N."/>
            <person name="Pagani I."/>
            <person name="Sproer C."/>
            <person name="Anderson I."/>
            <person name="Woyke T."/>
        </authorList>
    </citation>
    <scope>NUCLEOTIDE SEQUENCE</scope>
    <source>
        <strain evidence="3">DSM 15624</strain>
    </source>
</reference>
<dbReference type="RefSeq" id="WP_006182347.1">
    <property type="nucleotide sequence ID" value="NC_019962.1"/>
</dbReference>
<keyword evidence="1" id="KW-1133">Transmembrane helix</keyword>
<name>L0JMH1_NATP1</name>
<accession>L0JMH1</accession>
<dbReference type="Proteomes" id="UP000010843">
    <property type="component" value="Chromosome"/>
</dbReference>
<dbReference type="EMBL" id="CP003372">
    <property type="protein sequence ID" value="AGB31772.1"/>
    <property type="molecule type" value="Genomic_DNA"/>
</dbReference>
<keyword evidence="1" id="KW-0812">Transmembrane</keyword>
<evidence type="ECO:0000256" key="1">
    <source>
        <dbReference type="SAM" id="Phobius"/>
    </source>
</evidence>
<dbReference type="InterPro" id="IPR012859">
    <property type="entry name" value="Pilin_N_archaeal"/>
</dbReference>
<evidence type="ECO:0000313" key="4">
    <source>
        <dbReference type="EMBL" id="ELY72616.1"/>
    </source>
</evidence>
<keyword evidence="3" id="KW-0282">Flagellum</keyword>